<dbReference type="Proteomes" id="UP000319671">
    <property type="component" value="Unassembled WGS sequence"/>
</dbReference>
<dbReference type="PROSITE" id="PS01031">
    <property type="entry name" value="SHSP"/>
    <property type="match status" value="1"/>
</dbReference>
<sequence>MSSMLPSDKNNHKPQLPESFKDLFKSMNDFFTDKPMRGFLQSIDDFFKSPFPVGTGFQVDTVETGSEYIISAELPGVQKEQIQLNISGNYLTISVENKELETEENDLTHVYRRKYVRQQASRTIALPHAINENFVKASYRNGLLQIRIPQEKGKIIDIEE</sequence>
<dbReference type="Pfam" id="PF00011">
    <property type="entry name" value="HSP20"/>
    <property type="match status" value="1"/>
</dbReference>
<dbReference type="InterPro" id="IPR002068">
    <property type="entry name" value="A-crystallin/Hsp20_dom"/>
</dbReference>
<keyword evidence="5" id="KW-1185">Reference proteome</keyword>
<gene>
    <name evidence="4" type="ORF">FB550_102166</name>
</gene>
<dbReference type="AlphaFoldDB" id="A0A561DS29"/>
<accession>A0A561DS29</accession>
<reference evidence="4 5" key="1">
    <citation type="submission" date="2019-06" db="EMBL/GenBank/DDBJ databases">
        <title>Sorghum-associated microbial communities from plants grown in Nebraska, USA.</title>
        <authorList>
            <person name="Schachtman D."/>
        </authorList>
    </citation>
    <scope>NUCLEOTIDE SEQUENCE [LARGE SCALE GENOMIC DNA]</scope>
    <source>
        <strain evidence="4 5">2482</strain>
    </source>
</reference>
<dbReference type="RefSeq" id="WP_144562962.1">
    <property type="nucleotide sequence ID" value="NZ_VIVN01000002.1"/>
</dbReference>
<dbReference type="InterPro" id="IPR008978">
    <property type="entry name" value="HSP20-like_chaperone"/>
</dbReference>
<dbReference type="InterPro" id="IPR031107">
    <property type="entry name" value="Small_HSP"/>
</dbReference>
<dbReference type="Gene3D" id="2.60.40.790">
    <property type="match status" value="1"/>
</dbReference>
<dbReference type="EMBL" id="VIVN01000002">
    <property type="protein sequence ID" value="TWE06147.1"/>
    <property type="molecule type" value="Genomic_DNA"/>
</dbReference>
<dbReference type="PANTHER" id="PTHR11527">
    <property type="entry name" value="HEAT-SHOCK PROTEIN 20 FAMILY MEMBER"/>
    <property type="match status" value="1"/>
</dbReference>
<name>A0A561DS29_9BACI</name>
<keyword evidence="4" id="KW-0346">Stress response</keyword>
<evidence type="ECO:0000313" key="5">
    <source>
        <dbReference type="Proteomes" id="UP000319671"/>
    </source>
</evidence>
<dbReference type="SUPFAM" id="SSF49764">
    <property type="entry name" value="HSP20-like chaperones"/>
    <property type="match status" value="1"/>
</dbReference>
<dbReference type="CDD" id="cd06464">
    <property type="entry name" value="ACD_sHsps-like"/>
    <property type="match status" value="1"/>
</dbReference>
<feature type="domain" description="SHSP" evidence="3">
    <location>
        <begin position="48"/>
        <end position="160"/>
    </location>
</feature>
<evidence type="ECO:0000313" key="4">
    <source>
        <dbReference type="EMBL" id="TWE06147.1"/>
    </source>
</evidence>
<proteinExistence type="inferred from homology"/>
<comment type="caution">
    <text evidence="4">The sequence shown here is derived from an EMBL/GenBank/DDBJ whole genome shotgun (WGS) entry which is preliminary data.</text>
</comment>
<evidence type="ECO:0000256" key="2">
    <source>
        <dbReference type="RuleBase" id="RU003616"/>
    </source>
</evidence>
<organism evidence="4 5">
    <name type="scientific">Neobacillus bataviensis</name>
    <dbReference type="NCBI Taxonomy" id="220685"/>
    <lineage>
        <taxon>Bacteria</taxon>
        <taxon>Bacillati</taxon>
        <taxon>Bacillota</taxon>
        <taxon>Bacilli</taxon>
        <taxon>Bacillales</taxon>
        <taxon>Bacillaceae</taxon>
        <taxon>Neobacillus</taxon>
    </lineage>
</organism>
<evidence type="ECO:0000259" key="3">
    <source>
        <dbReference type="PROSITE" id="PS01031"/>
    </source>
</evidence>
<comment type="similarity">
    <text evidence="1 2">Belongs to the small heat shock protein (HSP20) family.</text>
</comment>
<evidence type="ECO:0000256" key="1">
    <source>
        <dbReference type="PROSITE-ProRule" id="PRU00285"/>
    </source>
</evidence>
<protein>
    <submittedName>
        <fullName evidence="4">Heat shock protein Hsp20</fullName>
    </submittedName>
</protein>